<evidence type="ECO:0000256" key="2">
    <source>
        <dbReference type="ARBA" id="ARBA00022980"/>
    </source>
</evidence>
<gene>
    <name evidence="4 6" type="primary">rplU</name>
    <name evidence="6" type="ORF">COU83_01275</name>
</gene>
<dbReference type="NCBIfam" id="TIGR00061">
    <property type="entry name" value="L21"/>
    <property type="match status" value="1"/>
</dbReference>
<comment type="subunit">
    <text evidence="4">Part of the 50S ribosomal subunit. Contacts protein L20.</text>
</comment>
<dbReference type="InterPro" id="IPR036164">
    <property type="entry name" value="bL21-like_sf"/>
</dbReference>
<protein>
    <recommendedName>
        <fullName evidence="4">Large ribosomal subunit protein bL21</fullName>
    </recommendedName>
</protein>
<evidence type="ECO:0000313" key="6">
    <source>
        <dbReference type="EMBL" id="PJE58913.1"/>
    </source>
</evidence>
<dbReference type="EMBL" id="PFDY01000031">
    <property type="protein sequence ID" value="PJE58913.1"/>
    <property type="molecule type" value="Genomic_DNA"/>
</dbReference>
<sequence length="103" mass="11191">MPKIAVIKTGGKQYKVSAGQKLKIEKILGKAGDGVSFSEVLLVSDDTKTQIGQPLVTGAKVAAKIVSQGRAKKVVTIHYKSKTRRKTKKGHRQSYTEIEVVKV</sequence>
<reference evidence="7" key="1">
    <citation type="submission" date="2017-09" db="EMBL/GenBank/DDBJ databases">
        <title>Depth-based differentiation of microbial function through sediment-hosted aquifers and enrichment of novel symbionts in the deep terrestrial subsurface.</title>
        <authorList>
            <person name="Probst A.J."/>
            <person name="Ladd B."/>
            <person name="Jarett J.K."/>
            <person name="Geller-Mcgrath D.E."/>
            <person name="Sieber C.M.K."/>
            <person name="Emerson J.B."/>
            <person name="Anantharaman K."/>
            <person name="Thomas B.C."/>
            <person name="Malmstrom R."/>
            <person name="Stieglmeier M."/>
            <person name="Klingl A."/>
            <person name="Woyke T."/>
            <person name="Ryan C.M."/>
            <person name="Banfield J.F."/>
        </authorList>
    </citation>
    <scope>NUCLEOTIDE SEQUENCE [LARGE SCALE GENOMIC DNA]</scope>
</reference>
<organism evidence="6 7">
    <name type="scientific">Candidatus Portnoybacteria bacterium CG10_big_fil_rev_8_21_14_0_10_40_22</name>
    <dbReference type="NCBI Taxonomy" id="1974814"/>
    <lineage>
        <taxon>Bacteria</taxon>
        <taxon>Candidatus Portnoyibacteriota</taxon>
    </lineage>
</organism>
<keyword evidence="4 5" id="KW-0699">rRNA-binding</keyword>
<dbReference type="Pfam" id="PF00829">
    <property type="entry name" value="Ribosomal_L21p"/>
    <property type="match status" value="1"/>
</dbReference>
<dbReference type="PANTHER" id="PTHR21349">
    <property type="entry name" value="50S RIBOSOMAL PROTEIN L21"/>
    <property type="match status" value="1"/>
</dbReference>
<proteinExistence type="inferred from homology"/>
<keyword evidence="3 4" id="KW-0687">Ribonucleoprotein</keyword>
<dbReference type="HAMAP" id="MF_01363">
    <property type="entry name" value="Ribosomal_bL21"/>
    <property type="match status" value="1"/>
</dbReference>
<comment type="caution">
    <text evidence="6">The sequence shown here is derived from an EMBL/GenBank/DDBJ whole genome shotgun (WGS) entry which is preliminary data.</text>
</comment>
<dbReference type="GO" id="GO:0005737">
    <property type="term" value="C:cytoplasm"/>
    <property type="evidence" value="ECO:0007669"/>
    <property type="project" value="UniProtKB-ARBA"/>
</dbReference>
<name>A0A2M8KGA4_9BACT</name>
<evidence type="ECO:0000256" key="5">
    <source>
        <dbReference type="RuleBase" id="RU000562"/>
    </source>
</evidence>
<dbReference type="GO" id="GO:0005840">
    <property type="term" value="C:ribosome"/>
    <property type="evidence" value="ECO:0007669"/>
    <property type="project" value="UniProtKB-KW"/>
</dbReference>
<dbReference type="GO" id="GO:0019843">
    <property type="term" value="F:rRNA binding"/>
    <property type="evidence" value="ECO:0007669"/>
    <property type="project" value="UniProtKB-UniRule"/>
</dbReference>
<evidence type="ECO:0000256" key="4">
    <source>
        <dbReference type="HAMAP-Rule" id="MF_01363"/>
    </source>
</evidence>
<evidence type="ECO:0000256" key="3">
    <source>
        <dbReference type="ARBA" id="ARBA00023274"/>
    </source>
</evidence>
<dbReference type="InterPro" id="IPR001787">
    <property type="entry name" value="Ribosomal_bL21"/>
</dbReference>
<comment type="function">
    <text evidence="4 5">This protein binds to 23S rRNA in the presence of protein L20.</text>
</comment>
<dbReference type="SUPFAM" id="SSF141091">
    <property type="entry name" value="L21p-like"/>
    <property type="match status" value="1"/>
</dbReference>
<comment type="similarity">
    <text evidence="1 4 5">Belongs to the bacterial ribosomal protein bL21 family.</text>
</comment>
<evidence type="ECO:0000256" key="1">
    <source>
        <dbReference type="ARBA" id="ARBA00008563"/>
    </source>
</evidence>
<dbReference type="AlphaFoldDB" id="A0A2M8KGA4"/>
<keyword evidence="4 5" id="KW-0694">RNA-binding</keyword>
<dbReference type="GO" id="GO:1990904">
    <property type="term" value="C:ribonucleoprotein complex"/>
    <property type="evidence" value="ECO:0007669"/>
    <property type="project" value="UniProtKB-KW"/>
</dbReference>
<dbReference type="GO" id="GO:0006412">
    <property type="term" value="P:translation"/>
    <property type="evidence" value="ECO:0007669"/>
    <property type="project" value="UniProtKB-UniRule"/>
</dbReference>
<dbReference type="Proteomes" id="UP000231347">
    <property type="component" value="Unassembled WGS sequence"/>
</dbReference>
<dbReference type="PANTHER" id="PTHR21349:SF0">
    <property type="entry name" value="LARGE RIBOSOMAL SUBUNIT PROTEIN BL21M"/>
    <property type="match status" value="1"/>
</dbReference>
<keyword evidence="2 4" id="KW-0689">Ribosomal protein</keyword>
<accession>A0A2M8KGA4</accession>
<dbReference type="GO" id="GO:0003735">
    <property type="term" value="F:structural constituent of ribosome"/>
    <property type="evidence" value="ECO:0007669"/>
    <property type="project" value="InterPro"/>
</dbReference>
<evidence type="ECO:0000313" key="7">
    <source>
        <dbReference type="Proteomes" id="UP000231347"/>
    </source>
</evidence>
<dbReference type="InterPro" id="IPR028909">
    <property type="entry name" value="bL21-like"/>
</dbReference>